<dbReference type="GO" id="GO:0009736">
    <property type="term" value="P:cytokinin-activated signaling pathway"/>
    <property type="evidence" value="ECO:0007669"/>
    <property type="project" value="UniProtKB-KW"/>
</dbReference>
<dbReference type="EMBL" id="JAATIP010000077">
    <property type="protein sequence ID" value="KAF4377898.1"/>
    <property type="molecule type" value="Genomic_DNA"/>
</dbReference>
<comment type="domain">
    <text evidence="4">Histidine-containing phosphotransfer domain (HPt) contains an active histidine that mediates the phosphotransfer.</text>
</comment>
<name>A0A7J6G4W2_CANSA</name>
<reference evidence="6 7" key="1">
    <citation type="journal article" date="2020" name="bioRxiv">
        <title>Sequence and annotation of 42 cannabis genomes reveals extensive copy number variation in cannabinoid synthesis and pathogen resistance genes.</title>
        <authorList>
            <person name="Mckernan K.J."/>
            <person name="Helbert Y."/>
            <person name="Kane L.T."/>
            <person name="Ebling H."/>
            <person name="Zhang L."/>
            <person name="Liu B."/>
            <person name="Eaton Z."/>
            <person name="Mclaughlin S."/>
            <person name="Kingan S."/>
            <person name="Baybayan P."/>
            <person name="Concepcion G."/>
            <person name="Jordan M."/>
            <person name="Riva A."/>
            <person name="Barbazuk W."/>
            <person name="Harkins T."/>
        </authorList>
    </citation>
    <scope>NUCLEOTIDE SEQUENCE [LARGE SCALE GENOMIC DNA]</scope>
    <source>
        <strain evidence="7">cv. Jamaican Lion 4</strain>
        <tissue evidence="6">Leaf</tissue>
    </source>
</reference>
<accession>A0A7J6G4W2</accession>
<dbReference type="Pfam" id="PF01627">
    <property type="entry name" value="Hpt"/>
    <property type="match status" value="1"/>
</dbReference>
<dbReference type="AlphaFoldDB" id="A0A7J6G4W2"/>
<evidence type="ECO:0000313" key="6">
    <source>
        <dbReference type="EMBL" id="KAF4377898.1"/>
    </source>
</evidence>
<sequence>MVAFNHSQQLVYFYRSKQEQGILDSDFDLLETCRVEGNPLFLSEIIDFFIKDTDEKMEELTRFMSVETDDFNFSKIDQVAHNIKGCSASIGGCRVALACQEFHQACNHKSKEECLSIFLKVKQEYKILHDTLTQMRQMDKAKHGGGSSSSEN</sequence>
<dbReference type="GO" id="GO:0000160">
    <property type="term" value="P:phosphorelay signal transduction system"/>
    <property type="evidence" value="ECO:0007669"/>
    <property type="project" value="UniProtKB-UniRule"/>
</dbReference>
<dbReference type="InterPro" id="IPR008207">
    <property type="entry name" value="Sig_transdc_His_kin_Hpt_dom"/>
</dbReference>
<protein>
    <recommendedName>
        <fullName evidence="4">Histidine-containing phosphotransfer protein</fullName>
    </recommendedName>
</protein>
<dbReference type="GO" id="GO:0009927">
    <property type="term" value="F:histidine phosphotransfer kinase activity"/>
    <property type="evidence" value="ECO:0007669"/>
    <property type="project" value="UniProtKB-UniRule"/>
</dbReference>
<keyword evidence="2 4" id="KW-0902">Two-component regulatory system</keyword>
<dbReference type="GO" id="GO:0005634">
    <property type="term" value="C:nucleus"/>
    <property type="evidence" value="ECO:0007669"/>
    <property type="project" value="UniProtKB-SubCell"/>
</dbReference>
<gene>
    <name evidence="6" type="ORF">F8388_018499</name>
</gene>
<evidence type="ECO:0000259" key="5">
    <source>
        <dbReference type="PROSITE" id="PS50894"/>
    </source>
</evidence>
<evidence type="ECO:0000256" key="4">
    <source>
        <dbReference type="RuleBase" id="RU369004"/>
    </source>
</evidence>
<dbReference type="PANTHER" id="PTHR28242">
    <property type="entry name" value="PHOSPHORELAY INTERMEDIATE PROTEIN YPD1"/>
    <property type="match status" value="1"/>
</dbReference>
<comment type="function">
    <text evidence="4">Functions as a two-component phosphorelay mediators between cytokinin sensor histidine kinases and response regulators (B-type ARRs). Plays an important role in propagating cytokinin signal transduction.</text>
</comment>
<dbReference type="Gene3D" id="1.20.120.160">
    <property type="entry name" value="HPT domain"/>
    <property type="match status" value="1"/>
</dbReference>
<keyword evidence="3" id="KW-0597">Phosphoprotein</keyword>
<feature type="modified residue" description="Phosphohistidine" evidence="3">
    <location>
        <position position="81"/>
    </location>
</feature>
<proteinExistence type="predicted"/>
<dbReference type="GO" id="GO:0043424">
    <property type="term" value="F:protein histidine kinase binding"/>
    <property type="evidence" value="ECO:0007669"/>
    <property type="project" value="UniProtKB-UniRule"/>
</dbReference>
<comment type="caution">
    <text evidence="6">The sequence shown here is derived from an EMBL/GenBank/DDBJ whole genome shotgun (WGS) entry which is preliminary data.</text>
</comment>
<dbReference type="GO" id="GO:0005829">
    <property type="term" value="C:cytosol"/>
    <property type="evidence" value="ECO:0007669"/>
    <property type="project" value="UniProtKB-SubCell"/>
</dbReference>
<comment type="subcellular location">
    <subcellularLocation>
        <location evidence="4">Cytoplasm</location>
        <location evidence="4">Cytosol</location>
    </subcellularLocation>
    <subcellularLocation>
        <location evidence="4">Nucleus</location>
    </subcellularLocation>
</comment>
<dbReference type="InterPro" id="IPR036641">
    <property type="entry name" value="HPT_dom_sf"/>
</dbReference>
<evidence type="ECO:0000313" key="7">
    <source>
        <dbReference type="Proteomes" id="UP000525078"/>
    </source>
</evidence>
<organism evidence="6 7">
    <name type="scientific">Cannabis sativa</name>
    <name type="common">Hemp</name>
    <name type="synonym">Marijuana</name>
    <dbReference type="NCBI Taxonomy" id="3483"/>
    <lineage>
        <taxon>Eukaryota</taxon>
        <taxon>Viridiplantae</taxon>
        <taxon>Streptophyta</taxon>
        <taxon>Embryophyta</taxon>
        <taxon>Tracheophyta</taxon>
        <taxon>Spermatophyta</taxon>
        <taxon>Magnoliopsida</taxon>
        <taxon>eudicotyledons</taxon>
        <taxon>Gunneridae</taxon>
        <taxon>Pentapetalae</taxon>
        <taxon>rosids</taxon>
        <taxon>fabids</taxon>
        <taxon>Rosales</taxon>
        <taxon>Cannabaceae</taxon>
        <taxon>Cannabis</taxon>
    </lineage>
</organism>
<dbReference type="PROSITE" id="PS50894">
    <property type="entry name" value="HPT"/>
    <property type="match status" value="1"/>
</dbReference>
<dbReference type="Proteomes" id="UP000525078">
    <property type="component" value="Unassembled WGS sequence"/>
</dbReference>
<feature type="domain" description="HPt" evidence="5">
    <location>
        <begin position="38"/>
        <end position="142"/>
    </location>
</feature>
<dbReference type="InterPro" id="IPR045871">
    <property type="entry name" value="AHP1-5/YPD1"/>
</dbReference>
<evidence type="ECO:0000256" key="3">
    <source>
        <dbReference type="PROSITE-ProRule" id="PRU00110"/>
    </source>
</evidence>
<evidence type="ECO:0000256" key="2">
    <source>
        <dbReference type="ARBA" id="ARBA00023012"/>
    </source>
</evidence>
<dbReference type="SUPFAM" id="SSF47226">
    <property type="entry name" value="Histidine-containing phosphotransfer domain, HPT domain"/>
    <property type="match status" value="1"/>
</dbReference>
<keyword evidence="1 4" id="KW-0932">Cytokinin signaling pathway</keyword>
<dbReference type="PANTHER" id="PTHR28242:SF30">
    <property type="entry name" value="HISTIDINE-CONTAINING PHOSPHOTRANSFER PROTEIN 2"/>
    <property type="match status" value="1"/>
</dbReference>
<evidence type="ECO:0000256" key="1">
    <source>
        <dbReference type="ARBA" id="ARBA00022864"/>
    </source>
</evidence>